<dbReference type="EMBL" id="MN740087">
    <property type="protein sequence ID" value="QHT87349.1"/>
    <property type="molecule type" value="Genomic_DNA"/>
</dbReference>
<reference evidence="1" key="1">
    <citation type="journal article" date="2020" name="Nature">
        <title>Giant virus diversity and host interactions through global metagenomics.</title>
        <authorList>
            <person name="Schulz F."/>
            <person name="Roux S."/>
            <person name="Paez-Espino D."/>
            <person name="Jungbluth S."/>
            <person name="Walsh D.A."/>
            <person name="Denef V.J."/>
            <person name="McMahon K.D."/>
            <person name="Konstantinidis K.T."/>
            <person name="Eloe-Fadrosh E.A."/>
            <person name="Kyrpides N.C."/>
            <person name="Woyke T."/>
        </authorList>
    </citation>
    <scope>NUCLEOTIDE SEQUENCE</scope>
    <source>
        <strain evidence="1">GVMAG-M-3300023184-190</strain>
    </source>
</reference>
<name>A0A6C0I3I2_9ZZZZ</name>
<sequence length="92" mass="10754">MTYSITQYTLTKAKKLGVVVKPSKNKTKKIDVFKQGKKVASVGALGMNDYPTYIKTRGLNYAKTRRKLYRMRHEKDRHIKGSRGWYADQLLW</sequence>
<protein>
    <submittedName>
        <fullName evidence="1">Uncharacterized protein</fullName>
    </submittedName>
</protein>
<dbReference type="AlphaFoldDB" id="A0A6C0I3I2"/>
<accession>A0A6C0I3I2</accession>
<organism evidence="1">
    <name type="scientific">viral metagenome</name>
    <dbReference type="NCBI Taxonomy" id="1070528"/>
    <lineage>
        <taxon>unclassified sequences</taxon>
        <taxon>metagenomes</taxon>
        <taxon>organismal metagenomes</taxon>
    </lineage>
</organism>
<evidence type="ECO:0000313" key="1">
    <source>
        <dbReference type="EMBL" id="QHT87349.1"/>
    </source>
</evidence>
<proteinExistence type="predicted"/>